<feature type="transmembrane region" description="Helical" evidence="1">
    <location>
        <begin position="63"/>
        <end position="82"/>
    </location>
</feature>
<proteinExistence type="predicted"/>
<dbReference type="RefSeq" id="WP_143745409.1">
    <property type="nucleotide sequence ID" value="NZ_BJUN01000006.1"/>
</dbReference>
<reference evidence="2 3" key="1">
    <citation type="submission" date="2019-07" db="EMBL/GenBank/DDBJ databases">
        <title>Whole genome shotgun sequence of Marinococcus halophilus NBRC 102359.</title>
        <authorList>
            <person name="Hosoyama A."/>
            <person name="Uohara A."/>
            <person name="Ohji S."/>
            <person name="Ichikawa N."/>
        </authorList>
    </citation>
    <scope>NUCLEOTIDE SEQUENCE [LARGE SCALE GENOMIC DNA]</scope>
    <source>
        <strain evidence="2 3">NBRC 102359</strain>
    </source>
</reference>
<accession>A0A510Y5B2</accession>
<evidence type="ECO:0000313" key="3">
    <source>
        <dbReference type="Proteomes" id="UP000321051"/>
    </source>
</evidence>
<organism evidence="2 3">
    <name type="scientific">Marinococcus halophilus</name>
    <dbReference type="NCBI Taxonomy" id="1371"/>
    <lineage>
        <taxon>Bacteria</taxon>
        <taxon>Bacillati</taxon>
        <taxon>Bacillota</taxon>
        <taxon>Bacilli</taxon>
        <taxon>Bacillales</taxon>
        <taxon>Bacillaceae</taxon>
        <taxon>Marinococcus</taxon>
    </lineage>
</organism>
<comment type="caution">
    <text evidence="2">The sequence shown here is derived from an EMBL/GenBank/DDBJ whole genome shotgun (WGS) entry which is preliminary data.</text>
</comment>
<dbReference type="AlphaFoldDB" id="A0A510Y5B2"/>
<dbReference type="Proteomes" id="UP000321051">
    <property type="component" value="Unassembled WGS sequence"/>
</dbReference>
<sequence length="120" mass="13602">MESSFRQLIIVILSILSTVRLVFFFVLDQPLIDAMMPLAFMVYWMLILSIADSRQLWSAKRELITILVATAPVLIVSFIGVVTEAHAISLPLFTNSMLLIILMPIVYKYGLKPNDTDKKN</sequence>
<dbReference type="OrthoDB" id="2967860at2"/>
<dbReference type="STRING" id="1371.GCA_900166605_01415"/>
<feature type="transmembrane region" description="Helical" evidence="1">
    <location>
        <begin position="88"/>
        <end position="110"/>
    </location>
</feature>
<evidence type="ECO:0000256" key="1">
    <source>
        <dbReference type="SAM" id="Phobius"/>
    </source>
</evidence>
<name>A0A510Y5B2_MARHA</name>
<keyword evidence="1" id="KW-1133">Transmembrane helix</keyword>
<feature type="transmembrane region" description="Helical" evidence="1">
    <location>
        <begin position="7"/>
        <end position="26"/>
    </location>
</feature>
<gene>
    <name evidence="2" type="ORF">MHA01_14350</name>
</gene>
<dbReference type="EMBL" id="BJUN01000006">
    <property type="protein sequence ID" value="GEK58530.1"/>
    <property type="molecule type" value="Genomic_DNA"/>
</dbReference>
<keyword evidence="1" id="KW-0472">Membrane</keyword>
<keyword evidence="1" id="KW-0812">Transmembrane</keyword>
<evidence type="ECO:0000313" key="2">
    <source>
        <dbReference type="EMBL" id="GEK58530.1"/>
    </source>
</evidence>
<protein>
    <submittedName>
        <fullName evidence="2">Uncharacterized protein</fullName>
    </submittedName>
</protein>
<feature type="transmembrane region" description="Helical" evidence="1">
    <location>
        <begin position="32"/>
        <end position="51"/>
    </location>
</feature>
<keyword evidence="3" id="KW-1185">Reference proteome</keyword>